<evidence type="ECO:0000256" key="1">
    <source>
        <dbReference type="SAM" id="Phobius"/>
    </source>
</evidence>
<feature type="transmembrane region" description="Helical" evidence="1">
    <location>
        <begin position="7"/>
        <end position="26"/>
    </location>
</feature>
<keyword evidence="1" id="KW-0812">Transmembrane</keyword>
<keyword evidence="1" id="KW-0472">Membrane</keyword>
<dbReference type="AlphaFoldDB" id="A0A841FTU0"/>
<keyword evidence="1" id="KW-1133">Transmembrane helix</keyword>
<comment type="caution">
    <text evidence="2">The sequence shown here is derived from an EMBL/GenBank/DDBJ whole genome shotgun (WGS) entry which is preliminary data.</text>
</comment>
<evidence type="ECO:0000313" key="3">
    <source>
        <dbReference type="Proteomes" id="UP000548476"/>
    </source>
</evidence>
<organism evidence="2 3">
    <name type="scientific">Phytomonospora endophytica</name>
    <dbReference type="NCBI Taxonomy" id="714109"/>
    <lineage>
        <taxon>Bacteria</taxon>
        <taxon>Bacillati</taxon>
        <taxon>Actinomycetota</taxon>
        <taxon>Actinomycetes</taxon>
        <taxon>Micromonosporales</taxon>
        <taxon>Micromonosporaceae</taxon>
        <taxon>Phytomonospora</taxon>
    </lineage>
</organism>
<evidence type="ECO:0000313" key="2">
    <source>
        <dbReference type="EMBL" id="MBB6039755.1"/>
    </source>
</evidence>
<sequence length="153" mass="16488">MPRRPRAAGVAAGMVPLIAIGLLLRYGPLNALTITVLVLCALITGGWTYVWIQRLRGGFFVFADGFVDAVGMRIIAFPWTDVMGIIYEETGGLLRPSGRGAPLYRLELRSPADPARTVAWGIDATYAGNRVLAALIARHAGVSIEDGTRRPAR</sequence>
<reference evidence="2 3" key="1">
    <citation type="submission" date="2020-08" db="EMBL/GenBank/DDBJ databases">
        <title>Genomic Encyclopedia of Type Strains, Phase IV (KMG-IV): sequencing the most valuable type-strain genomes for metagenomic binning, comparative biology and taxonomic classification.</title>
        <authorList>
            <person name="Goeker M."/>
        </authorList>
    </citation>
    <scope>NUCLEOTIDE SEQUENCE [LARGE SCALE GENOMIC DNA]</scope>
    <source>
        <strain evidence="2 3">YIM 65646</strain>
    </source>
</reference>
<dbReference type="RefSeq" id="WP_184792838.1">
    <property type="nucleotide sequence ID" value="NZ_BONT01000101.1"/>
</dbReference>
<protein>
    <submittedName>
        <fullName evidence="2">Uncharacterized protein</fullName>
    </submittedName>
</protein>
<proteinExistence type="predicted"/>
<feature type="transmembrane region" description="Helical" evidence="1">
    <location>
        <begin position="32"/>
        <end position="52"/>
    </location>
</feature>
<dbReference type="EMBL" id="JACHGT010000025">
    <property type="protein sequence ID" value="MBB6039755.1"/>
    <property type="molecule type" value="Genomic_DNA"/>
</dbReference>
<gene>
    <name evidence="2" type="ORF">HNR73_007653</name>
</gene>
<name>A0A841FTU0_9ACTN</name>
<accession>A0A841FTU0</accession>
<keyword evidence="3" id="KW-1185">Reference proteome</keyword>
<dbReference type="Proteomes" id="UP000548476">
    <property type="component" value="Unassembled WGS sequence"/>
</dbReference>